<accession>A0A1X7BVN6</accession>
<reference evidence="1 2" key="1">
    <citation type="submission" date="2017-03" db="EMBL/GenBank/DDBJ databases">
        <authorList>
            <person name="Afonso C.L."/>
            <person name="Miller P.J."/>
            <person name="Scott M.A."/>
            <person name="Spackman E."/>
            <person name="Goraichik I."/>
            <person name="Dimitrov K.M."/>
            <person name="Suarez D.L."/>
            <person name="Swayne D.E."/>
        </authorList>
    </citation>
    <scope>NUCLEOTIDE SEQUENCE [LARGE SCALE GENOMIC DNA]</scope>
    <source>
        <strain evidence="1 2">CECT 7745</strain>
    </source>
</reference>
<dbReference type="AlphaFoldDB" id="A0A1X7BVN6"/>
<dbReference type="EMBL" id="FWXB01000016">
    <property type="protein sequence ID" value="SMC13722.1"/>
    <property type="molecule type" value="Genomic_DNA"/>
</dbReference>
<dbReference type="Proteomes" id="UP000193224">
    <property type="component" value="Unassembled WGS sequence"/>
</dbReference>
<proteinExistence type="predicted"/>
<dbReference type="RefSeq" id="WP_223413055.1">
    <property type="nucleotide sequence ID" value="NZ_FWXB01000016.1"/>
</dbReference>
<name>A0A1X7BVN6_9RHOB</name>
<organism evidence="1 2">
    <name type="scientific">Roseovarius aestuarii</name>
    <dbReference type="NCBI Taxonomy" id="475083"/>
    <lineage>
        <taxon>Bacteria</taxon>
        <taxon>Pseudomonadati</taxon>
        <taxon>Pseudomonadota</taxon>
        <taxon>Alphaproteobacteria</taxon>
        <taxon>Rhodobacterales</taxon>
        <taxon>Roseobacteraceae</taxon>
        <taxon>Roseovarius</taxon>
    </lineage>
</organism>
<keyword evidence="2" id="KW-1185">Reference proteome</keyword>
<protein>
    <submittedName>
        <fullName evidence="1">Uncharacterized protein</fullName>
    </submittedName>
</protein>
<evidence type="ECO:0000313" key="1">
    <source>
        <dbReference type="EMBL" id="SMC13722.1"/>
    </source>
</evidence>
<sequence>MNHYATNRRWSDQFLPQIKRIVRCHLLETAPDPLDWHQTTDLLMLDARDMRIAA</sequence>
<evidence type="ECO:0000313" key="2">
    <source>
        <dbReference type="Proteomes" id="UP000193224"/>
    </source>
</evidence>
<gene>
    <name evidence="1" type="ORF">ROA7745_03581</name>
</gene>